<dbReference type="Proteomes" id="UP000246073">
    <property type="component" value="Unassembled WGS sequence"/>
</dbReference>
<feature type="transmembrane region" description="Helical" evidence="5">
    <location>
        <begin position="51"/>
        <end position="74"/>
    </location>
</feature>
<evidence type="ECO:0000256" key="2">
    <source>
        <dbReference type="ARBA" id="ARBA00022692"/>
    </source>
</evidence>
<dbReference type="PROSITE" id="PS00216">
    <property type="entry name" value="SUGAR_TRANSPORT_1"/>
    <property type="match status" value="1"/>
</dbReference>
<dbReference type="Gene3D" id="1.20.1250.20">
    <property type="entry name" value="MFS general substrate transporter like domains"/>
    <property type="match status" value="1"/>
</dbReference>
<dbReference type="SUPFAM" id="SSF103473">
    <property type="entry name" value="MFS general substrate transporter"/>
    <property type="match status" value="1"/>
</dbReference>
<protein>
    <submittedName>
        <fullName evidence="7">Vannilate transporter VanK</fullName>
    </submittedName>
</protein>
<reference evidence="8" key="1">
    <citation type="submission" date="2017-12" db="EMBL/GenBank/DDBJ databases">
        <authorList>
            <person name="Diaz M."/>
        </authorList>
    </citation>
    <scope>NUCLEOTIDE SEQUENCE [LARGE SCALE GENOMIC DNA]</scope>
    <source>
        <strain evidence="8">FI11154</strain>
    </source>
</reference>
<feature type="domain" description="Major facilitator superfamily (MFS) profile" evidence="6">
    <location>
        <begin position="53"/>
        <end position="462"/>
    </location>
</feature>
<dbReference type="InterPro" id="IPR020846">
    <property type="entry name" value="MFS_dom"/>
</dbReference>
<feature type="transmembrane region" description="Helical" evidence="5">
    <location>
        <begin position="374"/>
        <end position="397"/>
    </location>
</feature>
<dbReference type="PANTHER" id="PTHR23508">
    <property type="entry name" value="CARBOXYLIC ACID TRANSPORTER PROTEIN HOMOLOG"/>
    <property type="match status" value="1"/>
</dbReference>
<feature type="transmembrane region" description="Helical" evidence="5">
    <location>
        <begin position="176"/>
        <end position="197"/>
    </location>
</feature>
<feature type="transmembrane region" description="Helical" evidence="5">
    <location>
        <begin position="144"/>
        <end position="164"/>
    </location>
</feature>
<dbReference type="InterPro" id="IPR005829">
    <property type="entry name" value="Sugar_transporter_CS"/>
</dbReference>
<proteinExistence type="predicted"/>
<gene>
    <name evidence="7" type="ORF">OHAE_4135</name>
</gene>
<feature type="transmembrane region" description="Helical" evidence="5">
    <location>
        <begin position="89"/>
        <end position="111"/>
    </location>
</feature>
<dbReference type="GO" id="GO:0046943">
    <property type="term" value="F:carboxylic acid transmembrane transporter activity"/>
    <property type="evidence" value="ECO:0007669"/>
    <property type="project" value="TreeGrafter"/>
</dbReference>
<feature type="transmembrane region" description="Helical" evidence="5">
    <location>
        <begin position="438"/>
        <end position="458"/>
    </location>
</feature>
<name>A0A2P9HB53_9HYPH</name>
<keyword evidence="2 5" id="KW-0812">Transmembrane</keyword>
<dbReference type="InterPro" id="IPR036259">
    <property type="entry name" value="MFS_trans_sf"/>
</dbReference>
<dbReference type="PANTHER" id="PTHR23508:SF10">
    <property type="entry name" value="CARBOXYLIC ACID TRANSPORTER PROTEIN HOMOLOG"/>
    <property type="match status" value="1"/>
</dbReference>
<dbReference type="AlphaFoldDB" id="A0A2P9HB53"/>
<accession>A0A2P9HB53</accession>
<dbReference type="PROSITE" id="PS50850">
    <property type="entry name" value="MFS"/>
    <property type="match status" value="1"/>
</dbReference>
<organism evidence="7 8">
    <name type="scientific">Ochrobactrum soli</name>
    <dbReference type="NCBI Taxonomy" id="2448455"/>
    <lineage>
        <taxon>Bacteria</taxon>
        <taxon>Pseudomonadati</taxon>
        <taxon>Pseudomonadota</taxon>
        <taxon>Alphaproteobacteria</taxon>
        <taxon>Hyphomicrobiales</taxon>
        <taxon>Brucellaceae</taxon>
        <taxon>Brucella/Ochrobactrum group</taxon>
        <taxon>Ochrobactrum</taxon>
    </lineage>
</organism>
<evidence type="ECO:0000313" key="8">
    <source>
        <dbReference type="Proteomes" id="UP000246073"/>
    </source>
</evidence>
<dbReference type="RefSeq" id="WP_109365632.1">
    <property type="nucleotide sequence ID" value="NZ_OOFM01000001.1"/>
</dbReference>
<evidence type="ECO:0000256" key="3">
    <source>
        <dbReference type="ARBA" id="ARBA00022989"/>
    </source>
</evidence>
<feature type="transmembrane region" description="Helical" evidence="5">
    <location>
        <begin position="286"/>
        <end position="307"/>
    </location>
</feature>
<dbReference type="CDD" id="cd17365">
    <property type="entry name" value="MFS_PcaK_like"/>
    <property type="match status" value="1"/>
</dbReference>
<dbReference type="EMBL" id="OOFM01000001">
    <property type="protein sequence ID" value="SPL61343.1"/>
    <property type="molecule type" value="Genomic_DNA"/>
</dbReference>
<feature type="transmembrane region" description="Helical" evidence="5">
    <location>
        <begin position="409"/>
        <end position="432"/>
    </location>
</feature>
<dbReference type="Pfam" id="PF07690">
    <property type="entry name" value="MFS_1"/>
    <property type="match status" value="1"/>
</dbReference>
<feature type="transmembrane region" description="Helical" evidence="5">
    <location>
        <begin position="349"/>
        <end position="368"/>
    </location>
</feature>
<evidence type="ECO:0000313" key="7">
    <source>
        <dbReference type="EMBL" id="SPL61343.1"/>
    </source>
</evidence>
<feature type="transmembrane region" description="Helical" evidence="5">
    <location>
        <begin position="319"/>
        <end position="337"/>
    </location>
</feature>
<dbReference type="GO" id="GO:0005886">
    <property type="term" value="C:plasma membrane"/>
    <property type="evidence" value="ECO:0007669"/>
    <property type="project" value="TreeGrafter"/>
</dbReference>
<dbReference type="PROSITE" id="PS00217">
    <property type="entry name" value="SUGAR_TRANSPORT_2"/>
    <property type="match status" value="1"/>
</dbReference>
<comment type="subcellular location">
    <subcellularLocation>
        <location evidence="1">Membrane</location>
        <topology evidence="1">Multi-pass membrane protein</topology>
    </subcellularLocation>
</comment>
<keyword evidence="4 5" id="KW-0472">Membrane</keyword>
<evidence type="ECO:0000259" key="6">
    <source>
        <dbReference type="PROSITE" id="PS50850"/>
    </source>
</evidence>
<keyword evidence="3 5" id="KW-1133">Transmembrane helix</keyword>
<dbReference type="InterPro" id="IPR011701">
    <property type="entry name" value="MFS"/>
</dbReference>
<evidence type="ECO:0000256" key="4">
    <source>
        <dbReference type="ARBA" id="ARBA00023136"/>
    </source>
</evidence>
<feature type="transmembrane region" description="Helical" evidence="5">
    <location>
        <begin position="118"/>
        <end position="138"/>
    </location>
</feature>
<sequence length="462" mass="48825">MNSIDAVGSDGAKLTLATRKGVHGKAIDQTKQDNIALEAIGASQNWSSLRVIILAICFLLNAIDGMDVVILSYIAPALSADWALSPERLGVVFSASLAGMVIGCFFVAPLADRWGRRPLTITALAAITIAMILSGFVTTVMELVVLRFFIGVWIGAILASMAALAAEFAPVRERSFAVAVMTAGYPLGAVFTGLAMAPLLPVYGWHMMLIGAGIASLVVLPFVWFFLPESLDFLVRKRPENALQRVNHVLARLGMESVEQLPQKSAQQKAAGFATIFAENRLVPTIWLWVGIFMGFLSLYFVISWVTKLASQAGLTLENAIYVGAILNFGAYLGTLLMGKLSNRFPQGIVGAVFLVLAAALLVVFGTVHMSLGIILFTAFLMGMAIYGGFNSFYGLAASLYPASVRGTGVGWAMGAGRFGAVVGPSMGGVLIGSGASLSTVMIVFAVPLVIAAIAALYSQAR</sequence>
<evidence type="ECO:0000256" key="1">
    <source>
        <dbReference type="ARBA" id="ARBA00004141"/>
    </source>
</evidence>
<feature type="transmembrane region" description="Helical" evidence="5">
    <location>
        <begin position="203"/>
        <end position="227"/>
    </location>
</feature>
<evidence type="ECO:0000256" key="5">
    <source>
        <dbReference type="SAM" id="Phobius"/>
    </source>
</evidence>